<gene>
    <name evidence="1" type="ORF">DILT_LOCUS3080</name>
</gene>
<proteinExistence type="predicted"/>
<accession>A0A3P6SXZ6</accession>
<sequence length="89" mass="10305">MRTPLETIFIYLANTIDTRNCGKLRKIMQKFGYPESFTQIGPQVHDEMIVCVTDKWSVSETFRMTNLIKQGCVLRPILSLMFPTMLMDA</sequence>
<keyword evidence="2" id="KW-1185">Reference proteome</keyword>
<evidence type="ECO:0000313" key="2">
    <source>
        <dbReference type="Proteomes" id="UP000281553"/>
    </source>
</evidence>
<dbReference type="EMBL" id="UYRU01043088">
    <property type="protein sequence ID" value="VDK80166.1"/>
    <property type="molecule type" value="Genomic_DNA"/>
</dbReference>
<reference evidence="1 2" key="1">
    <citation type="submission" date="2018-11" db="EMBL/GenBank/DDBJ databases">
        <authorList>
            <consortium name="Pathogen Informatics"/>
        </authorList>
    </citation>
    <scope>NUCLEOTIDE SEQUENCE [LARGE SCALE GENOMIC DNA]</scope>
</reference>
<name>A0A3P6SXZ6_DIBLA</name>
<dbReference type="OrthoDB" id="10070415at2759"/>
<evidence type="ECO:0008006" key="3">
    <source>
        <dbReference type="Google" id="ProtNLM"/>
    </source>
</evidence>
<dbReference type="Proteomes" id="UP000281553">
    <property type="component" value="Unassembled WGS sequence"/>
</dbReference>
<evidence type="ECO:0000313" key="1">
    <source>
        <dbReference type="EMBL" id="VDK80166.1"/>
    </source>
</evidence>
<dbReference type="AlphaFoldDB" id="A0A3P6SXZ6"/>
<organism evidence="1 2">
    <name type="scientific">Dibothriocephalus latus</name>
    <name type="common">Fish tapeworm</name>
    <name type="synonym">Diphyllobothrium latum</name>
    <dbReference type="NCBI Taxonomy" id="60516"/>
    <lineage>
        <taxon>Eukaryota</taxon>
        <taxon>Metazoa</taxon>
        <taxon>Spiralia</taxon>
        <taxon>Lophotrochozoa</taxon>
        <taxon>Platyhelminthes</taxon>
        <taxon>Cestoda</taxon>
        <taxon>Eucestoda</taxon>
        <taxon>Diphyllobothriidea</taxon>
        <taxon>Diphyllobothriidae</taxon>
        <taxon>Dibothriocephalus</taxon>
    </lineage>
</organism>
<protein>
    <recommendedName>
        <fullName evidence="3">Reverse transcriptase domain-containing protein</fullName>
    </recommendedName>
</protein>